<accession>A0ABT7BMM3</accession>
<keyword evidence="2" id="KW-1185">Reference proteome</keyword>
<proteinExistence type="predicted"/>
<evidence type="ECO:0008006" key="3">
    <source>
        <dbReference type="Google" id="ProtNLM"/>
    </source>
</evidence>
<dbReference type="Pfam" id="PF11848">
    <property type="entry name" value="DUF3368"/>
    <property type="match status" value="1"/>
</dbReference>
<dbReference type="Proteomes" id="UP001231370">
    <property type="component" value="Unassembled WGS sequence"/>
</dbReference>
<dbReference type="RefSeq" id="WP_283763718.1">
    <property type="nucleotide sequence ID" value="NZ_JAQPOK010000120.1"/>
</dbReference>
<dbReference type="InterPro" id="IPR021799">
    <property type="entry name" value="PIN-like_prokaryotic"/>
</dbReference>
<comment type="caution">
    <text evidence="1">The sequence shown here is derived from an EMBL/GenBank/DDBJ whole genome shotgun (WGS) entry which is preliminary data.</text>
</comment>
<organism evidence="1 2">
    <name type="scientific">Roseofilum halophilum BLCC-M91</name>
    <dbReference type="NCBI Taxonomy" id="3022259"/>
    <lineage>
        <taxon>Bacteria</taxon>
        <taxon>Bacillati</taxon>
        <taxon>Cyanobacteriota</taxon>
        <taxon>Cyanophyceae</taxon>
        <taxon>Desertifilales</taxon>
        <taxon>Desertifilaceae</taxon>
        <taxon>Roseofilum</taxon>
        <taxon>Roseofilum halophilum</taxon>
    </lineage>
</organism>
<dbReference type="EMBL" id="JAQPOK010000120">
    <property type="protein sequence ID" value="MDJ1180416.1"/>
    <property type="molecule type" value="Genomic_DNA"/>
</dbReference>
<name>A0ABT7BMM3_9CYAN</name>
<gene>
    <name evidence="1" type="ORF">PJF56_16255</name>
</gene>
<sequence length="175" mass="19799">MNIQSSHLLLDTCCLLNFKASGQCLEILKVIPAQVAIVEEVKQELTQIDITEIEEAIAENLLIVVDFAFDAEAENFVNYAAARLGDGEAATGAIAVERRWAIATDDRKVIKFFTQESPSLQVFSTLEIIQYWAKTEAIQLLQVQETLRNIQVQGRYTPAENHPLKSWWDKFLDQD</sequence>
<reference evidence="1 2" key="1">
    <citation type="submission" date="2023-01" db="EMBL/GenBank/DDBJ databases">
        <title>Novel diversity within Roseofilum (Cyanobacteria; Desertifilaceae) from marine benthic mats with descriptions of four novel species.</title>
        <authorList>
            <person name="Wang Y."/>
            <person name="Berthold D.E."/>
            <person name="Hu J."/>
            <person name="Lefler F.W."/>
            <person name="Laughinghouse H.D. IV."/>
        </authorList>
    </citation>
    <scope>NUCLEOTIDE SEQUENCE [LARGE SCALE GENOMIC DNA]</scope>
    <source>
        <strain evidence="1 2">BLCC-M91</strain>
    </source>
</reference>
<evidence type="ECO:0000313" key="1">
    <source>
        <dbReference type="EMBL" id="MDJ1180416.1"/>
    </source>
</evidence>
<evidence type="ECO:0000313" key="2">
    <source>
        <dbReference type="Proteomes" id="UP001231370"/>
    </source>
</evidence>
<protein>
    <recommendedName>
        <fullName evidence="3">PIN domain-containing protein</fullName>
    </recommendedName>
</protein>